<comment type="subcellular location">
    <subcellularLocation>
        <location evidence="7">Cytoplasm</location>
    </subcellularLocation>
</comment>
<keyword evidence="3 7" id="KW-0396">Initiation factor</keyword>
<evidence type="ECO:0000256" key="4">
    <source>
        <dbReference type="ARBA" id="ARBA00022741"/>
    </source>
</evidence>
<keyword evidence="4 7" id="KW-0547">Nucleotide-binding</keyword>
<dbReference type="Gene3D" id="2.40.30.10">
    <property type="entry name" value="Translation factors"/>
    <property type="match status" value="2"/>
</dbReference>
<protein>
    <recommendedName>
        <fullName evidence="2 7">Translation initiation factor IF-2</fullName>
    </recommendedName>
</protein>
<dbReference type="FunFam" id="2.40.30.10:FF:000007">
    <property type="entry name" value="Translation initiation factor IF-2"/>
    <property type="match status" value="1"/>
</dbReference>
<evidence type="ECO:0000256" key="5">
    <source>
        <dbReference type="ARBA" id="ARBA00022917"/>
    </source>
</evidence>
<proteinExistence type="inferred from homology"/>
<feature type="binding site" evidence="7">
    <location>
        <begin position="384"/>
        <end position="388"/>
    </location>
    <ligand>
        <name>GTP</name>
        <dbReference type="ChEBI" id="CHEBI:37565"/>
    </ligand>
</feature>
<evidence type="ECO:0000256" key="8">
    <source>
        <dbReference type="RuleBase" id="RU000644"/>
    </source>
</evidence>
<evidence type="ECO:0000256" key="7">
    <source>
        <dbReference type="HAMAP-Rule" id="MF_00100"/>
    </source>
</evidence>
<dbReference type="Gene3D" id="3.40.50.300">
    <property type="entry name" value="P-loop containing nucleotide triphosphate hydrolases"/>
    <property type="match status" value="1"/>
</dbReference>
<dbReference type="Pfam" id="PF04760">
    <property type="entry name" value="IF2_N"/>
    <property type="match status" value="1"/>
</dbReference>
<keyword evidence="5 7" id="KW-0648">Protein biosynthesis</keyword>
<gene>
    <name evidence="7 11" type="primary">infB</name>
    <name evidence="11" type="ORF">DMENIID0002_06150</name>
</gene>
<feature type="compositionally biased region" description="Low complexity" evidence="9">
    <location>
        <begin position="61"/>
        <end position="75"/>
    </location>
</feature>
<dbReference type="Pfam" id="PF00009">
    <property type="entry name" value="GTP_EFTU"/>
    <property type="match status" value="1"/>
</dbReference>
<dbReference type="NCBIfam" id="TIGR00487">
    <property type="entry name" value="IF-2"/>
    <property type="match status" value="1"/>
</dbReference>
<dbReference type="InterPro" id="IPR053905">
    <property type="entry name" value="EF-G-like_DII"/>
</dbReference>
<evidence type="ECO:0000256" key="1">
    <source>
        <dbReference type="ARBA" id="ARBA00007733"/>
    </source>
</evidence>
<feature type="binding site" evidence="7">
    <location>
        <begin position="337"/>
        <end position="344"/>
    </location>
    <ligand>
        <name>GTP</name>
        <dbReference type="ChEBI" id="CHEBI:37565"/>
    </ligand>
</feature>
<dbReference type="InterPro" id="IPR006847">
    <property type="entry name" value="IF2_N"/>
</dbReference>
<dbReference type="GO" id="GO:0003743">
    <property type="term" value="F:translation initiation factor activity"/>
    <property type="evidence" value="ECO:0007669"/>
    <property type="project" value="UniProtKB-UniRule"/>
</dbReference>
<dbReference type="HAMAP" id="MF_00100_B">
    <property type="entry name" value="IF_2_B"/>
    <property type="match status" value="1"/>
</dbReference>
<dbReference type="Pfam" id="PF11987">
    <property type="entry name" value="IF-2"/>
    <property type="match status" value="1"/>
</dbReference>
<dbReference type="CDD" id="cd03692">
    <property type="entry name" value="mtIF2_IVc"/>
    <property type="match status" value="1"/>
</dbReference>
<dbReference type="InterPro" id="IPR005225">
    <property type="entry name" value="Small_GTP-bd"/>
</dbReference>
<comment type="similarity">
    <text evidence="1 7 8">Belongs to the TRAFAC class translation factor GTPase superfamily. Classic translation factor GTPase family. IF-2 subfamily.</text>
</comment>
<dbReference type="PANTHER" id="PTHR43381">
    <property type="entry name" value="TRANSLATION INITIATION FACTOR IF-2-RELATED"/>
    <property type="match status" value="1"/>
</dbReference>
<dbReference type="GO" id="GO:0005737">
    <property type="term" value="C:cytoplasm"/>
    <property type="evidence" value="ECO:0007669"/>
    <property type="project" value="UniProtKB-SubCell"/>
</dbReference>
<dbReference type="InterPro" id="IPR000795">
    <property type="entry name" value="T_Tr_GTP-bd_dom"/>
</dbReference>
<keyword evidence="7" id="KW-0963">Cytoplasm</keyword>
<dbReference type="SUPFAM" id="SSF52540">
    <property type="entry name" value="P-loop containing nucleoside triphosphate hydrolases"/>
    <property type="match status" value="1"/>
</dbReference>
<evidence type="ECO:0000256" key="2">
    <source>
        <dbReference type="ARBA" id="ARBA00020675"/>
    </source>
</evidence>
<feature type="compositionally biased region" description="Polar residues" evidence="9">
    <location>
        <begin position="143"/>
        <end position="155"/>
    </location>
</feature>
<feature type="region of interest" description="Disordered" evidence="9">
    <location>
        <begin position="58"/>
        <end position="77"/>
    </location>
</feature>
<dbReference type="PANTHER" id="PTHR43381:SF5">
    <property type="entry name" value="TR-TYPE G DOMAIN-CONTAINING PROTEIN"/>
    <property type="match status" value="1"/>
</dbReference>
<feature type="compositionally biased region" description="Low complexity" evidence="9">
    <location>
        <begin position="12"/>
        <end position="23"/>
    </location>
</feature>
<dbReference type="InterPro" id="IPR023115">
    <property type="entry name" value="TIF_IF2_dom3"/>
</dbReference>
<feature type="region of interest" description="Disordered" evidence="9">
    <location>
        <begin position="135"/>
        <end position="155"/>
    </location>
</feature>
<dbReference type="CDD" id="cd03702">
    <property type="entry name" value="IF2_mtIF2_II"/>
    <property type="match status" value="1"/>
</dbReference>
<dbReference type="Gene3D" id="3.40.50.10050">
    <property type="entry name" value="Translation initiation factor IF- 2, domain 3"/>
    <property type="match status" value="1"/>
</dbReference>
<evidence type="ECO:0000313" key="11">
    <source>
        <dbReference type="EMBL" id="BFD45969.1"/>
    </source>
</evidence>
<dbReference type="PROSITE" id="PS01176">
    <property type="entry name" value="IF2"/>
    <property type="match status" value="1"/>
</dbReference>
<dbReference type="SUPFAM" id="SSF52156">
    <property type="entry name" value="Initiation factor IF2/eIF5b, domain 3"/>
    <property type="match status" value="1"/>
</dbReference>
<dbReference type="GO" id="GO:0005525">
    <property type="term" value="F:GTP binding"/>
    <property type="evidence" value="ECO:0007669"/>
    <property type="project" value="UniProtKB-KW"/>
</dbReference>
<organism evidence="11">
    <name type="scientific">Candidatus Tisiphia endosymbiont of Sergentomyia squamirostris</name>
    <dbReference type="NCBI Taxonomy" id="3113639"/>
    <lineage>
        <taxon>Bacteria</taxon>
        <taxon>Pseudomonadati</taxon>
        <taxon>Pseudomonadota</taxon>
        <taxon>Alphaproteobacteria</taxon>
        <taxon>Rickettsiales</taxon>
        <taxon>Rickettsiaceae</taxon>
        <taxon>Rickettsieae</taxon>
        <taxon>Candidatus Tisiphia</taxon>
    </lineage>
</organism>
<dbReference type="NCBIfam" id="TIGR00231">
    <property type="entry name" value="small_GTP"/>
    <property type="match status" value="1"/>
</dbReference>
<dbReference type="InterPro" id="IPR000178">
    <property type="entry name" value="TF_IF2_bacterial-like"/>
</dbReference>
<dbReference type="InterPro" id="IPR044145">
    <property type="entry name" value="IF2_II"/>
</dbReference>
<feature type="domain" description="Tr-type G" evidence="10">
    <location>
        <begin position="328"/>
        <end position="498"/>
    </location>
</feature>
<comment type="function">
    <text evidence="7 8">One of the essential components for the initiation of protein synthesis. Protects formylmethionyl-tRNA from spontaneous hydrolysis and promotes its binding to the 30S ribosomal subunits. Also involved in the hydrolysis of GTP during the formation of the 70S ribosomal complex.</text>
</comment>
<feature type="region of interest" description="Disordered" evidence="9">
    <location>
        <begin position="1"/>
        <end position="29"/>
    </location>
</feature>
<dbReference type="PROSITE" id="PS51722">
    <property type="entry name" value="G_TR_2"/>
    <property type="match status" value="1"/>
</dbReference>
<dbReference type="CDD" id="cd01887">
    <property type="entry name" value="IF2_eIF5B"/>
    <property type="match status" value="1"/>
</dbReference>
<name>A0AAT9G841_9RICK</name>
<dbReference type="AlphaFoldDB" id="A0AAT9G841"/>
<comment type="caution">
    <text evidence="7">Lacks conserved residue(s) required for the propagation of feature annotation.</text>
</comment>
<dbReference type="EMBL" id="AP029170">
    <property type="protein sequence ID" value="BFD45969.1"/>
    <property type="molecule type" value="Genomic_DNA"/>
</dbReference>
<evidence type="ECO:0000256" key="3">
    <source>
        <dbReference type="ARBA" id="ARBA00022540"/>
    </source>
</evidence>
<dbReference type="GO" id="GO:0003924">
    <property type="term" value="F:GTPase activity"/>
    <property type="evidence" value="ECO:0007669"/>
    <property type="project" value="UniProtKB-UniRule"/>
</dbReference>
<reference evidence="11" key="1">
    <citation type="submission" date="2024-01" db="EMBL/GenBank/DDBJ databases">
        <title>Sequencing the genomes of a sandfly, Sergentomyia squamirostris, and its two endosymbionts.</title>
        <authorList>
            <person name="Itokawa K."/>
            <person name="Sanjoba C."/>
        </authorList>
    </citation>
    <scope>NUCLEOTIDE SEQUENCE</scope>
    <source>
        <strain evidence="11">RiSSQ</strain>
    </source>
</reference>
<dbReference type="InterPro" id="IPR015760">
    <property type="entry name" value="TIF_IF2"/>
</dbReference>
<evidence type="ECO:0000256" key="9">
    <source>
        <dbReference type="SAM" id="MobiDB-lite"/>
    </source>
</evidence>
<feature type="binding site" evidence="7">
    <location>
        <begin position="438"/>
        <end position="441"/>
    </location>
    <ligand>
        <name>GTP</name>
        <dbReference type="ChEBI" id="CHEBI:37565"/>
    </ligand>
</feature>
<dbReference type="InterPro" id="IPR036925">
    <property type="entry name" value="TIF_IF2_dom3_sf"/>
</dbReference>
<evidence type="ECO:0000256" key="6">
    <source>
        <dbReference type="ARBA" id="ARBA00023134"/>
    </source>
</evidence>
<sequence length="832" mass="91229">MTNNQEPKPKKLTLGGPKLSLSKPVQPTNVTRGFVSSAKTIVEVRKSSTPANTLSFNKLWSSGSTSQGGESTAGEEFNRRLTILKKAAEDAKSQSTDSKISTLSKLATINQPVKKDYIDDIEENVQDELQDIENDSEIPPTTLAPTSSQDNNPSKSFVRSTLIGSQSHFGVALEDISSIDKAGDNKAVVPKVKIEEPKKLKKADIFNMLDADGSDNTGRTRSLASIKRAREKEKRKAEQQTPDKVYREVIIPEAISVGDLANKMSERATDVIKELMKLGIMATTVQTIDADTAELVATTLGHTVKRVQESDVENILISEADKEEDLKHRAPIVTIMGHVDHGKTSLLDALKSTDLASQETGGITQHIGAYRVTLADGRAITFIDTPGHEAFSDMRTRGAKVTDIVVIIVAADDGIKPQTIEAINHAKAANVPIIVAINKIDKPDINLDRIKNDLLIYDLVSEELGGDTIVVPISALKKTNLDKLEEAILLVAEMQDLKANFSGLTAGVVIEARVDKGKGAVATILVQRGTLRNGDIVVAGTKYGRIKRMNDDKGLDITEAEPTLPVEIYGLNEVPRAGDQFNVVQNEKQARDIVEYRERLAKEKKISVTQRSTLEELFLKASGNSGMVKELPIIVKGDVQGSIEAIITSLLKLPNDEVRLRILHHAVGGILESDVTLAKASNAIIVGFNVRTNNNALVMAEREKVDIRYYSIIYNLLDDIKSIMSGMLSPIIREQYIGTVEIRQIFTVSKVGKVAGSYVTKGTIRRGAGVRLLRDNIVIHEGKLKTLKRFKDDVKEVHENFECGIAFENYDDIKEGDIVEVFEIIEEKKQLL</sequence>
<keyword evidence="6 7" id="KW-0342">GTP-binding</keyword>
<dbReference type="SUPFAM" id="SSF50447">
    <property type="entry name" value="Translation proteins"/>
    <property type="match status" value="2"/>
</dbReference>
<dbReference type="FunFam" id="2.40.30.10:FF:000008">
    <property type="entry name" value="Translation initiation factor IF-2"/>
    <property type="match status" value="1"/>
</dbReference>
<dbReference type="Pfam" id="PF22042">
    <property type="entry name" value="EF-G_D2"/>
    <property type="match status" value="1"/>
</dbReference>
<dbReference type="FunFam" id="3.40.50.10050:FF:000001">
    <property type="entry name" value="Translation initiation factor IF-2"/>
    <property type="match status" value="1"/>
</dbReference>
<dbReference type="InterPro" id="IPR009000">
    <property type="entry name" value="Transl_B-barrel_sf"/>
</dbReference>
<accession>A0AAT9G841</accession>
<evidence type="ECO:0000259" key="10">
    <source>
        <dbReference type="PROSITE" id="PS51722"/>
    </source>
</evidence>
<dbReference type="FunFam" id="3.40.50.300:FF:000019">
    <property type="entry name" value="Translation initiation factor IF-2"/>
    <property type="match status" value="1"/>
</dbReference>
<dbReference type="InterPro" id="IPR027417">
    <property type="entry name" value="P-loop_NTPase"/>
</dbReference>